<evidence type="ECO:0000313" key="2">
    <source>
        <dbReference type="EMBL" id="OLP89201.1"/>
    </source>
</evidence>
<evidence type="ECO:0000256" key="1">
    <source>
        <dbReference type="SAM" id="MobiDB-lite"/>
    </source>
</evidence>
<sequence length="375" mass="42652">MPQKQLSKKPREDVELTDVDTDSDMDLQPVRLPHGLPLDEPPPCLPLSNLTEVEQVCQQHLSNGYIPMSVFPWLVQKLPSELLRASAPTRRGTPPMVFTSGAYYHAGSVGIRTNTRKYPWTSALLAHMESFGDLKTKDQTYLRKDSIKDAIIPFDYQDDRLVLSAYTPLRTNRLELSDIDHLVFFDTMDAAAPTTPPSSCSSYDYSDEGAADAAYHVLTNATLLKIILRFRTEIRVRVVAVQVENTAEARHTNQTIQGAMERITQRHPQTYHTTVIRDYRPQHALIEKLYGIMLTNSQVRYAARATAMDQRLTHGLFYQRSMSEAVRRLRPRSASTSPFCPLPVRDMLYHEDLQVWTCVQSSQQEVLALNVGEYQ</sequence>
<reference evidence="2 3" key="1">
    <citation type="submission" date="2016-02" db="EMBL/GenBank/DDBJ databases">
        <title>Genome analysis of coral dinoflagellate symbionts highlights evolutionary adaptations to a symbiotic lifestyle.</title>
        <authorList>
            <person name="Aranda M."/>
            <person name="Li Y."/>
            <person name="Liew Y.J."/>
            <person name="Baumgarten S."/>
            <person name="Simakov O."/>
            <person name="Wilson M."/>
            <person name="Piel J."/>
            <person name="Ashoor H."/>
            <person name="Bougouffa S."/>
            <person name="Bajic V.B."/>
            <person name="Ryu T."/>
            <person name="Ravasi T."/>
            <person name="Bayer T."/>
            <person name="Micklem G."/>
            <person name="Kim H."/>
            <person name="Bhak J."/>
            <person name="Lajeunesse T.C."/>
            <person name="Voolstra C.R."/>
        </authorList>
    </citation>
    <scope>NUCLEOTIDE SEQUENCE [LARGE SCALE GENOMIC DNA]</scope>
    <source>
        <strain evidence="2 3">CCMP2467</strain>
    </source>
</reference>
<dbReference type="Proteomes" id="UP000186817">
    <property type="component" value="Unassembled WGS sequence"/>
</dbReference>
<proteinExistence type="predicted"/>
<protein>
    <submittedName>
        <fullName evidence="2">Uncharacterized protein</fullName>
    </submittedName>
</protein>
<name>A0A1Q9D1Z8_SYMMI</name>
<gene>
    <name evidence="2" type="ORF">AK812_SmicGene29371</name>
</gene>
<dbReference type="AlphaFoldDB" id="A0A1Q9D1Z8"/>
<feature type="region of interest" description="Disordered" evidence="1">
    <location>
        <begin position="1"/>
        <end position="27"/>
    </location>
</feature>
<accession>A0A1Q9D1Z8</accession>
<evidence type="ECO:0000313" key="3">
    <source>
        <dbReference type="Proteomes" id="UP000186817"/>
    </source>
</evidence>
<keyword evidence="3" id="KW-1185">Reference proteome</keyword>
<organism evidence="2 3">
    <name type="scientific">Symbiodinium microadriaticum</name>
    <name type="common">Dinoflagellate</name>
    <name type="synonym">Zooxanthella microadriatica</name>
    <dbReference type="NCBI Taxonomy" id="2951"/>
    <lineage>
        <taxon>Eukaryota</taxon>
        <taxon>Sar</taxon>
        <taxon>Alveolata</taxon>
        <taxon>Dinophyceae</taxon>
        <taxon>Suessiales</taxon>
        <taxon>Symbiodiniaceae</taxon>
        <taxon>Symbiodinium</taxon>
    </lineage>
</organism>
<dbReference type="OrthoDB" id="10282440at2759"/>
<dbReference type="EMBL" id="LSRX01000773">
    <property type="protein sequence ID" value="OLP89201.1"/>
    <property type="molecule type" value="Genomic_DNA"/>
</dbReference>
<feature type="compositionally biased region" description="Acidic residues" evidence="1">
    <location>
        <begin position="15"/>
        <end position="25"/>
    </location>
</feature>
<comment type="caution">
    <text evidence="2">The sequence shown here is derived from an EMBL/GenBank/DDBJ whole genome shotgun (WGS) entry which is preliminary data.</text>
</comment>